<feature type="domain" description="HTH tetR-type" evidence="5">
    <location>
        <begin position="6"/>
        <end position="66"/>
    </location>
</feature>
<dbReference type="Gene3D" id="1.10.357.10">
    <property type="entry name" value="Tetracycline Repressor, domain 2"/>
    <property type="match status" value="1"/>
</dbReference>
<dbReference type="PANTHER" id="PTHR30055">
    <property type="entry name" value="HTH-TYPE TRANSCRIPTIONAL REGULATOR RUTR"/>
    <property type="match status" value="1"/>
</dbReference>
<dbReference type="PRINTS" id="PR00455">
    <property type="entry name" value="HTHTETR"/>
</dbReference>
<reference evidence="6 7" key="1">
    <citation type="submission" date="2024-04" db="EMBL/GenBank/DDBJ databases">
        <title>Human intestinal bacterial collection.</title>
        <authorList>
            <person name="Pauvert C."/>
            <person name="Hitch T.C.A."/>
            <person name="Clavel T."/>
        </authorList>
    </citation>
    <scope>NUCLEOTIDE SEQUENCE [LARGE SCALE GENOMIC DNA]</scope>
    <source>
        <strain evidence="6 7">CLA-KB-H42</strain>
    </source>
</reference>
<comment type="caution">
    <text evidence="6">The sequence shown here is derived from an EMBL/GenBank/DDBJ whole genome shotgun (WGS) entry which is preliminary data.</text>
</comment>
<dbReference type="Pfam" id="PF00440">
    <property type="entry name" value="TetR_N"/>
    <property type="match status" value="1"/>
</dbReference>
<dbReference type="InterPro" id="IPR001647">
    <property type="entry name" value="HTH_TetR"/>
</dbReference>
<organism evidence="6 7">
    <name type="scientific">Raoultibacter massiliensis</name>
    <dbReference type="NCBI Taxonomy" id="1852371"/>
    <lineage>
        <taxon>Bacteria</taxon>
        <taxon>Bacillati</taxon>
        <taxon>Actinomycetota</taxon>
        <taxon>Coriobacteriia</taxon>
        <taxon>Eggerthellales</taxon>
        <taxon>Eggerthellaceae</taxon>
        <taxon>Raoultibacter</taxon>
    </lineage>
</organism>
<dbReference type="SUPFAM" id="SSF46689">
    <property type="entry name" value="Homeodomain-like"/>
    <property type="match status" value="1"/>
</dbReference>
<evidence type="ECO:0000313" key="7">
    <source>
        <dbReference type="Proteomes" id="UP001487305"/>
    </source>
</evidence>
<accession>A0ABV1J9I9</accession>
<evidence type="ECO:0000256" key="4">
    <source>
        <dbReference type="PROSITE-ProRule" id="PRU00335"/>
    </source>
</evidence>
<evidence type="ECO:0000256" key="2">
    <source>
        <dbReference type="ARBA" id="ARBA00023125"/>
    </source>
</evidence>
<keyword evidence="7" id="KW-1185">Reference proteome</keyword>
<dbReference type="EMBL" id="JBBNOP010000001">
    <property type="protein sequence ID" value="MEQ3361740.1"/>
    <property type="molecule type" value="Genomic_DNA"/>
</dbReference>
<feature type="DNA-binding region" description="H-T-H motif" evidence="4">
    <location>
        <begin position="29"/>
        <end position="48"/>
    </location>
</feature>
<protein>
    <submittedName>
        <fullName evidence="6">TetR/AcrR family transcriptional regulator</fullName>
    </submittedName>
</protein>
<sequence>MGAHRSIDAADILETAYRLAKEQGLASVSVRSVAAACGVSIGSIYNYYPSKDSLIIDVVGVFWQEVIHGSPDLEPDCDNRGFVDFAERAASAMDEALSSFRSDWLPEIHALGMRARAEGKERESKSFEHMRQGLMRAYEKDAAIDRARIEKEIDVEQLCSLVLKSIVGAFGASREDRTAFFSLLRAALYPSV</sequence>
<proteinExistence type="predicted"/>
<dbReference type="InterPro" id="IPR050109">
    <property type="entry name" value="HTH-type_TetR-like_transc_reg"/>
</dbReference>
<keyword evidence="3" id="KW-0804">Transcription</keyword>
<keyword evidence="2 4" id="KW-0238">DNA-binding</keyword>
<dbReference type="RefSeq" id="WP_102375348.1">
    <property type="nucleotide sequence ID" value="NZ_JBBNOP010000001.1"/>
</dbReference>
<evidence type="ECO:0000256" key="3">
    <source>
        <dbReference type="ARBA" id="ARBA00023163"/>
    </source>
</evidence>
<dbReference type="InterPro" id="IPR009057">
    <property type="entry name" value="Homeodomain-like_sf"/>
</dbReference>
<dbReference type="Proteomes" id="UP001487305">
    <property type="component" value="Unassembled WGS sequence"/>
</dbReference>
<evidence type="ECO:0000259" key="5">
    <source>
        <dbReference type="PROSITE" id="PS50977"/>
    </source>
</evidence>
<name>A0ABV1J9I9_9ACTN</name>
<gene>
    <name evidence="6" type="ORF">AAA083_01980</name>
</gene>
<dbReference type="PANTHER" id="PTHR30055:SF234">
    <property type="entry name" value="HTH-TYPE TRANSCRIPTIONAL REGULATOR BETI"/>
    <property type="match status" value="1"/>
</dbReference>
<dbReference type="PROSITE" id="PS50977">
    <property type="entry name" value="HTH_TETR_2"/>
    <property type="match status" value="1"/>
</dbReference>
<evidence type="ECO:0000256" key="1">
    <source>
        <dbReference type="ARBA" id="ARBA00023015"/>
    </source>
</evidence>
<keyword evidence="1" id="KW-0805">Transcription regulation</keyword>
<evidence type="ECO:0000313" key="6">
    <source>
        <dbReference type="EMBL" id="MEQ3361740.1"/>
    </source>
</evidence>